<dbReference type="Proteomes" id="UP001209318">
    <property type="component" value="Unassembled WGS sequence"/>
</dbReference>
<evidence type="ECO:0000313" key="11">
    <source>
        <dbReference type="Proteomes" id="UP001209318"/>
    </source>
</evidence>
<feature type="transmembrane region" description="Helical" evidence="8">
    <location>
        <begin position="114"/>
        <end position="142"/>
    </location>
</feature>
<evidence type="ECO:0000256" key="3">
    <source>
        <dbReference type="ARBA" id="ARBA00022448"/>
    </source>
</evidence>
<keyword evidence="11" id="KW-1185">Reference proteome</keyword>
<dbReference type="InterPro" id="IPR013525">
    <property type="entry name" value="ABC2_TM"/>
</dbReference>
<feature type="transmembrane region" description="Helical" evidence="8">
    <location>
        <begin position="220"/>
        <end position="239"/>
    </location>
</feature>
<dbReference type="Pfam" id="PF01061">
    <property type="entry name" value="ABC2_membrane"/>
    <property type="match status" value="1"/>
</dbReference>
<evidence type="ECO:0000256" key="7">
    <source>
        <dbReference type="ARBA" id="ARBA00023136"/>
    </source>
</evidence>
<dbReference type="RefSeq" id="WP_263072474.1">
    <property type="nucleotide sequence ID" value="NZ_JAOUSF010000002.1"/>
</dbReference>
<feature type="transmembrane region" description="Helical" evidence="8">
    <location>
        <begin position="34"/>
        <end position="54"/>
    </location>
</feature>
<dbReference type="AlphaFoldDB" id="A0AAE3IRI3"/>
<keyword evidence="5 8" id="KW-0812">Transmembrane</keyword>
<evidence type="ECO:0000256" key="6">
    <source>
        <dbReference type="ARBA" id="ARBA00022989"/>
    </source>
</evidence>
<sequence>MKSAVLVLKEQLANIYLIGRLSWYELVSKNKGNYLGMSWEFINPFIQILIYWFVFGSISSRADIEVVPGESVPFIAWLLGGFILWNFFYQATIQGSKSIYSRLGMLAKMNFPMSIIPNFVIFSQFYVHLVMLVISIIILQTLGWFVNIYYLQLIYFILATFIFMFALALITSTLSTIIRDVHMFINAVLRMFLYLSPVLWPIHSVIDNPTINFIMKLNPLYYLIEGYRAAFFGTGWYFIDEWQYTLYFWAFVLVLYLFGAAIHVKLRKNFIDFL</sequence>
<dbReference type="GO" id="GO:0140359">
    <property type="term" value="F:ABC-type transporter activity"/>
    <property type="evidence" value="ECO:0007669"/>
    <property type="project" value="InterPro"/>
</dbReference>
<keyword evidence="3 8" id="KW-0813">Transport</keyword>
<dbReference type="PANTHER" id="PTHR30413:SF10">
    <property type="entry name" value="CAPSULE POLYSACCHARIDE EXPORT INNER-MEMBRANE PROTEIN CTRC"/>
    <property type="match status" value="1"/>
</dbReference>
<dbReference type="InterPro" id="IPR047817">
    <property type="entry name" value="ABC2_TM_bact-type"/>
</dbReference>
<dbReference type="PANTHER" id="PTHR30413">
    <property type="entry name" value="INNER MEMBRANE TRANSPORT PERMEASE"/>
    <property type="match status" value="1"/>
</dbReference>
<feature type="transmembrane region" description="Helical" evidence="8">
    <location>
        <begin position="246"/>
        <end position="264"/>
    </location>
</feature>
<name>A0AAE3IRI3_9BACI</name>
<evidence type="ECO:0000256" key="2">
    <source>
        <dbReference type="ARBA" id="ARBA00007783"/>
    </source>
</evidence>
<evidence type="ECO:0000256" key="4">
    <source>
        <dbReference type="ARBA" id="ARBA00022475"/>
    </source>
</evidence>
<reference evidence="10" key="1">
    <citation type="submission" date="2022-10" db="EMBL/GenBank/DDBJ databases">
        <title>Description of Fervidibacillus gen. nov. in the family Fervidibacillaceae fam. nov. with two species, Fervidibacillus albus sp. nov., and Fervidibacillus halotolerans sp. nov., isolated from tidal flat sediments.</title>
        <authorList>
            <person name="Kwon K.K."/>
            <person name="Yang S.-H."/>
        </authorList>
    </citation>
    <scope>NUCLEOTIDE SEQUENCE</scope>
    <source>
        <strain evidence="10">JCM 19140</strain>
    </source>
</reference>
<feature type="transmembrane region" description="Helical" evidence="8">
    <location>
        <begin position="148"/>
        <end position="169"/>
    </location>
</feature>
<dbReference type="GO" id="GO:0015920">
    <property type="term" value="P:lipopolysaccharide transport"/>
    <property type="evidence" value="ECO:0007669"/>
    <property type="project" value="TreeGrafter"/>
</dbReference>
<evidence type="ECO:0000313" key="10">
    <source>
        <dbReference type="EMBL" id="MCU9613265.1"/>
    </source>
</evidence>
<evidence type="ECO:0000256" key="1">
    <source>
        <dbReference type="ARBA" id="ARBA00004651"/>
    </source>
</evidence>
<dbReference type="GO" id="GO:0005886">
    <property type="term" value="C:plasma membrane"/>
    <property type="evidence" value="ECO:0007669"/>
    <property type="project" value="UniProtKB-SubCell"/>
</dbReference>
<evidence type="ECO:0000256" key="5">
    <source>
        <dbReference type="ARBA" id="ARBA00022692"/>
    </source>
</evidence>
<keyword evidence="6 8" id="KW-1133">Transmembrane helix</keyword>
<keyword evidence="4 8" id="KW-1003">Cell membrane</keyword>
<organism evidence="10 11">
    <name type="scientific">Perspicuibacillus lycopersici</name>
    <dbReference type="NCBI Taxonomy" id="1325689"/>
    <lineage>
        <taxon>Bacteria</taxon>
        <taxon>Bacillati</taxon>
        <taxon>Bacillota</taxon>
        <taxon>Bacilli</taxon>
        <taxon>Bacillales</taxon>
        <taxon>Bacillaceae</taxon>
        <taxon>Perspicuibacillus</taxon>
    </lineage>
</organism>
<dbReference type="PROSITE" id="PS51012">
    <property type="entry name" value="ABC_TM2"/>
    <property type="match status" value="1"/>
</dbReference>
<gene>
    <name evidence="10" type="ORF">OEV98_06825</name>
</gene>
<evidence type="ECO:0000256" key="8">
    <source>
        <dbReference type="RuleBase" id="RU361157"/>
    </source>
</evidence>
<feature type="transmembrane region" description="Helical" evidence="8">
    <location>
        <begin position="181"/>
        <end position="200"/>
    </location>
</feature>
<feature type="domain" description="ABC transmembrane type-2" evidence="9">
    <location>
        <begin position="35"/>
        <end position="266"/>
    </location>
</feature>
<dbReference type="EMBL" id="JAOUSF010000002">
    <property type="protein sequence ID" value="MCU9613265.1"/>
    <property type="molecule type" value="Genomic_DNA"/>
</dbReference>
<evidence type="ECO:0000259" key="9">
    <source>
        <dbReference type="PROSITE" id="PS51012"/>
    </source>
</evidence>
<proteinExistence type="inferred from homology"/>
<accession>A0AAE3IRI3</accession>
<keyword evidence="7 8" id="KW-0472">Membrane</keyword>
<comment type="caution">
    <text evidence="10">The sequence shown here is derived from an EMBL/GenBank/DDBJ whole genome shotgun (WGS) entry which is preliminary data.</text>
</comment>
<feature type="transmembrane region" description="Helical" evidence="8">
    <location>
        <begin position="74"/>
        <end position="93"/>
    </location>
</feature>
<comment type="subcellular location">
    <subcellularLocation>
        <location evidence="1 8">Cell membrane</location>
        <topology evidence="1 8">Multi-pass membrane protein</topology>
    </subcellularLocation>
</comment>
<comment type="similarity">
    <text evidence="2 8">Belongs to the ABC-2 integral membrane protein family.</text>
</comment>
<protein>
    <recommendedName>
        <fullName evidence="8">Transport permease protein</fullName>
    </recommendedName>
</protein>